<dbReference type="EMBL" id="JAEKJA010000016">
    <property type="protein sequence ID" value="MBJ3777492.1"/>
    <property type="molecule type" value="Genomic_DNA"/>
</dbReference>
<evidence type="ECO:0000256" key="5">
    <source>
        <dbReference type="ARBA" id="ARBA00023014"/>
    </source>
</evidence>
<keyword evidence="3 6" id="KW-0067">ATP-binding</keyword>
<organism evidence="7 8">
    <name type="scientific">Acuticoccus mangrovi</name>
    <dbReference type="NCBI Taxonomy" id="2796142"/>
    <lineage>
        <taxon>Bacteria</taxon>
        <taxon>Pseudomonadati</taxon>
        <taxon>Pseudomonadota</taxon>
        <taxon>Alphaproteobacteria</taxon>
        <taxon>Hyphomicrobiales</taxon>
        <taxon>Amorphaceae</taxon>
        <taxon>Acuticoccus</taxon>
    </lineage>
</organism>
<evidence type="ECO:0000313" key="8">
    <source>
        <dbReference type="Proteomes" id="UP000609531"/>
    </source>
</evidence>
<dbReference type="GO" id="GO:0140663">
    <property type="term" value="F:ATP-dependent FeS chaperone activity"/>
    <property type="evidence" value="ECO:0007669"/>
    <property type="project" value="InterPro"/>
</dbReference>
<evidence type="ECO:0000313" key="7">
    <source>
        <dbReference type="EMBL" id="MBJ3777492.1"/>
    </source>
</evidence>
<dbReference type="Gene3D" id="3.40.50.300">
    <property type="entry name" value="P-loop containing nucleotide triphosphate hydrolases"/>
    <property type="match status" value="1"/>
</dbReference>
<dbReference type="HAMAP" id="MF_02040">
    <property type="entry name" value="Mrp_NBP35"/>
    <property type="match status" value="1"/>
</dbReference>
<comment type="function">
    <text evidence="6">Binds and transfers iron-sulfur (Fe-S) clusters to target apoproteins. Can hydrolyze ATP.</text>
</comment>
<keyword evidence="2 6" id="KW-0547">Nucleotide-binding</keyword>
<evidence type="ECO:0000256" key="1">
    <source>
        <dbReference type="ARBA" id="ARBA00022723"/>
    </source>
</evidence>
<dbReference type="GO" id="GO:0005524">
    <property type="term" value="F:ATP binding"/>
    <property type="evidence" value="ECO:0007669"/>
    <property type="project" value="UniProtKB-UniRule"/>
</dbReference>
<evidence type="ECO:0000256" key="6">
    <source>
        <dbReference type="HAMAP-Rule" id="MF_02040"/>
    </source>
</evidence>
<gene>
    <name evidence="7" type="ORF">JCR33_17420</name>
</gene>
<keyword evidence="8" id="KW-1185">Reference proteome</keyword>
<dbReference type="InterPro" id="IPR044304">
    <property type="entry name" value="NUBPL-like"/>
</dbReference>
<dbReference type="InterPro" id="IPR027417">
    <property type="entry name" value="P-loop_NTPase"/>
</dbReference>
<dbReference type="PANTHER" id="PTHR42961:SF2">
    <property type="entry name" value="IRON-SULFUR PROTEIN NUBPL"/>
    <property type="match status" value="1"/>
</dbReference>
<dbReference type="GO" id="GO:0046872">
    <property type="term" value="F:metal ion binding"/>
    <property type="evidence" value="ECO:0007669"/>
    <property type="project" value="UniProtKB-KW"/>
</dbReference>
<sequence>MKRIVAVGSGKGGVGKSTVSVNLAVALAGLGWRVGLLDADIYGPSLPTLLDAVDYKPAAGEGLVPLEAYGIKAMSIGFLVDPAKAVVWRGPMVTGALNQLLRDTRWGELDCLIIDMPPGTGDIQLSLAQQTPLTGAVVVTTPQKLALVDVRKAVAMFRTVNVPLLGLVENMSAFICPHCGEATAVFGTGGGAREAEAEGMELLGEVPLTLAIRESSDAGRPVAVDPTTAEGAAYATIAANLAAVLEARQEKPFPAIVFEEA</sequence>
<protein>
    <recommendedName>
        <fullName evidence="6">Iron-sulfur cluster carrier protein</fullName>
    </recommendedName>
</protein>
<comment type="caution">
    <text evidence="7">The sequence shown here is derived from an EMBL/GenBank/DDBJ whole genome shotgun (WGS) entry which is preliminary data.</text>
</comment>
<dbReference type="Pfam" id="PF10609">
    <property type="entry name" value="ParA"/>
    <property type="match status" value="1"/>
</dbReference>
<dbReference type="AlphaFoldDB" id="A0A934MEG5"/>
<dbReference type="InterPro" id="IPR033756">
    <property type="entry name" value="YlxH/NBP35"/>
</dbReference>
<evidence type="ECO:0000256" key="3">
    <source>
        <dbReference type="ARBA" id="ARBA00022840"/>
    </source>
</evidence>
<comment type="similarity">
    <text evidence="6">Belongs to the Mrp/NBP35 ATP-binding proteins family.</text>
</comment>
<feature type="binding site" evidence="6">
    <location>
        <begin position="10"/>
        <end position="17"/>
    </location>
    <ligand>
        <name>ATP</name>
        <dbReference type="ChEBI" id="CHEBI:30616"/>
    </ligand>
</feature>
<dbReference type="GO" id="GO:0051539">
    <property type="term" value="F:4 iron, 4 sulfur cluster binding"/>
    <property type="evidence" value="ECO:0007669"/>
    <property type="project" value="TreeGrafter"/>
</dbReference>
<dbReference type="CDD" id="cd02037">
    <property type="entry name" value="Mrp_NBP35"/>
    <property type="match status" value="1"/>
</dbReference>
<reference evidence="7" key="1">
    <citation type="submission" date="2020-12" db="EMBL/GenBank/DDBJ databases">
        <title>Bacterial taxonomy.</title>
        <authorList>
            <person name="Pan X."/>
        </authorList>
    </citation>
    <scope>NUCLEOTIDE SEQUENCE</scope>
    <source>
        <strain evidence="7">B2012</strain>
    </source>
</reference>
<proteinExistence type="inferred from homology"/>
<dbReference type="GO" id="GO:0016226">
    <property type="term" value="P:iron-sulfur cluster assembly"/>
    <property type="evidence" value="ECO:0007669"/>
    <property type="project" value="InterPro"/>
</dbReference>
<keyword evidence="5 6" id="KW-0411">Iron-sulfur</keyword>
<keyword evidence="4 6" id="KW-0408">Iron</keyword>
<dbReference type="PANTHER" id="PTHR42961">
    <property type="entry name" value="IRON-SULFUR PROTEIN NUBPL"/>
    <property type="match status" value="1"/>
</dbReference>
<accession>A0A934MEG5</accession>
<dbReference type="SUPFAM" id="SSF52540">
    <property type="entry name" value="P-loop containing nucleoside triphosphate hydrolases"/>
    <property type="match status" value="1"/>
</dbReference>
<comment type="subunit">
    <text evidence="6">Homodimer.</text>
</comment>
<evidence type="ECO:0000256" key="4">
    <source>
        <dbReference type="ARBA" id="ARBA00023004"/>
    </source>
</evidence>
<dbReference type="GO" id="GO:0016887">
    <property type="term" value="F:ATP hydrolysis activity"/>
    <property type="evidence" value="ECO:0007669"/>
    <property type="project" value="UniProtKB-UniRule"/>
</dbReference>
<dbReference type="Proteomes" id="UP000609531">
    <property type="component" value="Unassembled WGS sequence"/>
</dbReference>
<name>A0A934MEG5_9HYPH</name>
<keyword evidence="1 6" id="KW-0479">Metal-binding</keyword>
<dbReference type="RefSeq" id="WP_198883400.1">
    <property type="nucleotide sequence ID" value="NZ_JAEKJA010000016.1"/>
</dbReference>
<evidence type="ECO:0000256" key="2">
    <source>
        <dbReference type="ARBA" id="ARBA00022741"/>
    </source>
</evidence>
<dbReference type="FunFam" id="3.40.50.300:FF:001119">
    <property type="entry name" value="Iron-sulfur cluster carrier protein"/>
    <property type="match status" value="1"/>
</dbReference>
<dbReference type="InterPro" id="IPR019591">
    <property type="entry name" value="Mrp/NBP35_ATP-bd"/>
</dbReference>
<keyword evidence="6" id="KW-0378">Hydrolase</keyword>